<accession>A0ABT3ISY7</accession>
<keyword evidence="1" id="KW-0472">Membrane</keyword>
<keyword evidence="3" id="KW-1185">Reference proteome</keyword>
<gene>
    <name evidence="2" type="ORF">OL497_23175</name>
</gene>
<feature type="transmembrane region" description="Helical" evidence="1">
    <location>
        <begin position="96"/>
        <end position="112"/>
    </location>
</feature>
<organism evidence="2 3">
    <name type="scientific">Chitinophaga nivalis</name>
    <dbReference type="NCBI Taxonomy" id="2991709"/>
    <lineage>
        <taxon>Bacteria</taxon>
        <taxon>Pseudomonadati</taxon>
        <taxon>Bacteroidota</taxon>
        <taxon>Chitinophagia</taxon>
        <taxon>Chitinophagales</taxon>
        <taxon>Chitinophagaceae</taxon>
        <taxon>Chitinophaga</taxon>
    </lineage>
</organism>
<keyword evidence="1" id="KW-1133">Transmembrane helix</keyword>
<comment type="caution">
    <text evidence="2">The sequence shown here is derived from an EMBL/GenBank/DDBJ whole genome shotgun (WGS) entry which is preliminary data.</text>
</comment>
<keyword evidence="1" id="KW-0812">Transmembrane</keyword>
<dbReference type="RefSeq" id="WP_264733634.1">
    <property type="nucleotide sequence ID" value="NZ_JAPDNR010000001.1"/>
</dbReference>
<evidence type="ECO:0000313" key="2">
    <source>
        <dbReference type="EMBL" id="MCW3486819.1"/>
    </source>
</evidence>
<feature type="transmembrane region" description="Helical" evidence="1">
    <location>
        <begin position="64"/>
        <end position="84"/>
    </location>
</feature>
<proteinExistence type="predicted"/>
<protein>
    <recommendedName>
        <fullName evidence="4">Magnesium citrate secondary transporter</fullName>
    </recommendedName>
</protein>
<name>A0ABT3ISY7_9BACT</name>
<dbReference type="EMBL" id="JAPDNS010000002">
    <property type="protein sequence ID" value="MCW3486819.1"/>
    <property type="molecule type" value="Genomic_DNA"/>
</dbReference>
<evidence type="ECO:0008006" key="4">
    <source>
        <dbReference type="Google" id="ProtNLM"/>
    </source>
</evidence>
<feature type="transmembrane region" description="Helical" evidence="1">
    <location>
        <begin position="7"/>
        <end position="26"/>
    </location>
</feature>
<evidence type="ECO:0000256" key="1">
    <source>
        <dbReference type="SAM" id="Phobius"/>
    </source>
</evidence>
<feature type="transmembrane region" description="Helical" evidence="1">
    <location>
        <begin position="38"/>
        <end position="57"/>
    </location>
</feature>
<dbReference type="Proteomes" id="UP001207742">
    <property type="component" value="Unassembled WGS sequence"/>
</dbReference>
<sequence length="124" mass="14753">MKRLFDPLFISYCLLWGIIHLCRYLHQPVPLLNGHLTDFLAVPAMAHIALTFTRLFIVRNQQYTYPLFYLLFMAVYTSVVFEWLMPRLSPVYTRDIWDVVAYFAGSLFYYCFHGRPATARQEYP</sequence>
<evidence type="ECO:0000313" key="3">
    <source>
        <dbReference type="Proteomes" id="UP001207742"/>
    </source>
</evidence>
<reference evidence="2 3" key="1">
    <citation type="submission" date="2022-10" db="EMBL/GenBank/DDBJ databases">
        <title>Chitinophaga nivalis PC15 sp. nov., isolated from Pyeongchang county, South Korea.</title>
        <authorList>
            <person name="Trinh H.N."/>
        </authorList>
    </citation>
    <scope>NUCLEOTIDE SEQUENCE [LARGE SCALE GENOMIC DNA]</scope>
    <source>
        <strain evidence="2 3">PC14</strain>
    </source>
</reference>